<gene>
    <name evidence="2" type="ORF">SDC9_134657</name>
</gene>
<evidence type="ECO:0000313" key="2">
    <source>
        <dbReference type="EMBL" id="MPM87557.1"/>
    </source>
</evidence>
<protein>
    <recommendedName>
        <fullName evidence="1">BFD-like [2Fe-2S]-binding domain-containing protein</fullName>
    </recommendedName>
</protein>
<dbReference type="CDD" id="cd19946">
    <property type="entry name" value="GlpA-like_Fer2_BFD-like"/>
    <property type="match status" value="1"/>
</dbReference>
<dbReference type="InterPro" id="IPR052745">
    <property type="entry name" value="G3P_Oxidase/Oxidoreductase"/>
</dbReference>
<feature type="domain" description="BFD-like [2Fe-2S]-binding" evidence="1">
    <location>
        <begin position="1"/>
        <end position="54"/>
    </location>
</feature>
<reference evidence="2" key="1">
    <citation type="submission" date="2019-08" db="EMBL/GenBank/DDBJ databases">
        <authorList>
            <person name="Kucharzyk K."/>
            <person name="Murdoch R.W."/>
            <person name="Higgins S."/>
            <person name="Loffler F."/>
        </authorList>
    </citation>
    <scope>NUCLEOTIDE SEQUENCE</scope>
</reference>
<comment type="caution">
    <text evidence="2">The sequence shown here is derived from an EMBL/GenBank/DDBJ whole genome shotgun (WGS) entry which is preliminary data.</text>
</comment>
<proteinExistence type="predicted"/>
<dbReference type="Pfam" id="PF04324">
    <property type="entry name" value="Fer2_BFD"/>
    <property type="match status" value="1"/>
</dbReference>
<dbReference type="InterPro" id="IPR007419">
    <property type="entry name" value="BFD-like_2Fe2S-bd_dom"/>
</dbReference>
<name>A0A645DE67_9ZZZZ</name>
<accession>A0A645DE67</accession>
<dbReference type="Gene3D" id="1.10.10.1100">
    <property type="entry name" value="BFD-like [2Fe-2S]-binding domain"/>
    <property type="match status" value="1"/>
</dbReference>
<dbReference type="PANTHER" id="PTHR42720">
    <property type="entry name" value="GLYCEROL-3-PHOSPHATE DEHYDROGENASE"/>
    <property type="match status" value="1"/>
</dbReference>
<dbReference type="InterPro" id="IPR041854">
    <property type="entry name" value="BFD-like_2Fe2S-bd_dom_sf"/>
</dbReference>
<sequence length="79" mass="8483">MICKCELITEGEILEAINRPLGAKTVDAVKRRTRAMMGGCQGVGCMITIGNILSQELGIDISEVNKNNKASNAIGFKED</sequence>
<dbReference type="AlphaFoldDB" id="A0A645DE67"/>
<organism evidence="2">
    <name type="scientific">bioreactor metagenome</name>
    <dbReference type="NCBI Taxonomy" id="1076179"/>
    <lineage>
        <taxon>unclassified sequences</taxon>
        <taxon>metagenomes</taxon>
        <taxon>ecological metagenomes</taxon>
    </lineage>
</organism>
<dbReference type="PANTHER" id="PTHR42720:SF1">
    <property type="entry name" value="GLYCEROL 3-PHOSPHATE OXIDASE"/>
    <property type="match status" value="1"/>
</dbReference>
<dbReference type="EMBL" id="VSSQ01035357">
    <property type="protein sequence ID" value="MPM87557.1"/>
    <property type="molecule type" value="Genomic_DNA"/>
</dbReference>
<evidence type="ECO:0000259" key="1">
    <source>
        <dbReference type="Pfam" id="PF04324"/>
    </source>
</evidence>